<sequence>MLFNGYYKIKLCYYQCIFLLGISTTNQTFSITTIMHVWTLFPSDREVNHFETLNMSVSCSLEPDPRERWPSGPHMLPVYGNAAPSVRVHQNGSRLRSHAAKAVQNR</sequence>
<proteinExistence type="predicted"/>
<name>A0A8D8CRR4_CULPI</name>
<accession>A0A8D8CRR4</accession>
<dbReference type="EMBL" id="HBUE01136078">
    <property type="protein sequence ID" value="CAG6498579.1"/>
    <property type="molecule type" value="Transcribed_RNA"/>
</dbReference>
<protein>
    <submittedName>
        <fullName evidence="1">(northern house mosquito) hypothetical protein</fullName>
    </submittedName>
</protein>
<dbReference type="EMBL" id="HBUE01136083">
    <property type="protein sequence ID" value="CAG6498587.1"/>
    <property type="molecule type" value="Transcribed_RNA"/>
</dbReference>
<dbReference type="AlphaFoldDB" id="A0A8D8CRR4"/>
<evidence type="ECO:0000313" key="1">
    <source>
        <dbReference type="EMBL" id="CAG6498587.1"/>
    </source>
</evidence>
<dbReference type="EMBL" id="HBUE01136079">
    <property type="protein sequence ID" value="CAG6498583.1"/>
    <property type="molecule type" value="Transcribed_RNA"/>
</dbReference>
<organism evidence="1">
    <name type="scientific">Culex pipiens</name>
    <name type="common">House mosquito</name>
    <dbReference type="NCBI Taxonomy" id="7175"/>
    <lineage>
        <taxon>Eukaryota</taxon>
        <taxon>Metazoa</taxon>
        <taxon>Ecdysozoa</taxon>
        <taxon>Arthropoda</taxon>
        <taxon>Hexapoda</taxon>
        <taxon>Insecta</taxon>
        <taxon>Pterygota</taxon>
        <taxon>Neoptera</taxon>
        <taxon>Endopterygota</taxon>
        <taxon>Diptera</taxon>
        <taxon>Nematocera</taxon>
        <taxon>Culicoidea</taxon>
        <taxon>Culicidae</taxon>
        <taxon>Culicinae</taxon>
        <taxon>Culicini</taxon>
        <taxon>Culex</taxon>
        <taxon>Culex</taxon>
    </lineage>
</organism>
<reference evidence="1" key="1">
    <citation type="submission" date="2021-05" db="EMBL/GenBank/DDBJ databases">
        <authorList>
            <person name="Alioto T."/>
            <person name="Alioto T."/>
            <person name="Gomez Garrido J."/>
        </authorList>
    </citation>
    <scope>NUCLEOTIDE SEQUENCE</scope>
</reference>